<dbReference type="AlphaFoldDB" id="A0A0C3C225"/>
<reference evidence="3" key="2">
    <citation type="submission" date="2015-01" db="EMBL/GenBank/DDBJ databases">
        <title>Evolutionary Origins and Diversification of the Mycorrhizal Mutualists.</title>
        <authorList>
            <consortium name="DOE Joint Genome Institute"/>
            <consortium name="Mycorrhizal Genomics Consortium"/>
            <person name="Kohler A."/>
            <person name="Kuo A."/>
            <person name="Nagy L.G."/>
            <person name="Floudas D."/>
            <person name="Copeland A."/>
            <person name="Barry K.W."/>
            <person name="Cichocki N."/>
            <person name="Veneault-Fourrey C."/>
            <person name="LaButti K."/>
            <person name="Lindquist E.A."/>
            <person name="Lipzen A."/>
            <person name="Lundell T."/>
            <person name="Morin E."/>
            <person name="Murat C."/>
            <person name="Riley R."/>
            <person name="Ohm R."/>
            <person name="Sun H."/>
            <person name="Tunlid A."/>
            <person name="Henrissat B."/>
            <person name="Grigoriev I.V."/>
            <person name="Hibbett D.S."/>
            <person name="Martin F."/>
        </authorList>
    </citation>
    <scope>NUCLEOTIDE SEQUENCE [LARGE SCALE GENOMIC DNA]</scope>
    <source>
        <strain evidence="3">h7</strain>
    </source>
</reference>
<dbReference type="HOGENOM" id="CLU_2146169_0_0_1"/>
<sequence>MAVRSESPRLDKNMQVKLFAGILFLFVAQTLATPTPQGGPEVIRCHSATDCKKIQILPRRTRSLIIDSIQVLPLLIAVGPITQYLVASAALLVSFASADTSHSISDMLGAGF</sequence>
<reference evidence="2 3" key="1">
    <citation type="submission" date="2014-04" db="EMBL/GenBank/DDBJ databases">
        <authorList>
            <consortium name="DOE Joint Genome Institute"/>
            <person name="Kuo A."/>
            <person name="Gay G."/>
            <person name="Dore J."/>
            <person name="Kohler A."/>
            <person name="Nagy L.G."/>
            <person name="Floudas D."/>
            <person name="Copeland A."/>
            <person name="Barry K.W."/>
            <person name="Cichocki N."/>
            <person name="Veneault-Fourrey C."/>
            <person name="LaButti K."/>
            <person name="Lindquist E.A."/>
            <person name="Lipzen A."/>
            <person name="Lundell T."/>
            <person name="Morin E."/>
            <person name="Murat C."/>
            <person name="Sun H."/>
            <person name="Tunlid A."/>
            <person name="Henrissat B."/>
            <person name="Grigoriev I.V."/>
            <person name="Hibbett D.S."/>
            <person name="Martin F."/>
            <person name="Nordberg H.P."/>
            <person name="Cantor M.N."/>
            <person name="Hua S.X."/>
        </authorList>
    </citation>
    <scope>NUCLEOTIDE SEQUENCE [LARGE SCALE GENOMIC DNA]</scope>
    <source>
        <strain evidence="3">h7</strain>
    </source>
</reference>
<keyword evidence="1" id="KW-0732">Signal</keyword>
<organism evidence="2 3">
    <name type="scientific">Hebeloma cylindrosporum</name>
    <dbReference type="NCBI Taxonomy" id="76867"/>
    <lineage>
        <taxon>Eukaryota</taxon>
        <taxon>Fungi</taxon>
        <taxon>Dikarya</taxon>
        <taxon>Basidiomycota</taxon>
        <taxon>Agaricomycotina</taxon>
        <taxon>Agaricomycetes</taxon>
        <taxon>Agaricomycetidae</taxon>
        <taxon>Agaricales</taxon>
        <taxon>Agaricineae</taxon>
        <taxon>Hymenogastraceae</taxon>
        <taxon>Hebeloma</taxon>
    </lineage>
</organism>
<evidence type="ECO:0000313" key="3">
    <source>
        <dbReference type="Proteomes" id="UP000053424"/>
    </source>
</evidence>
<proteinExistence type="predicted"/>
<protein>
    <submittedName>
        <fullName evidence="2">Uncharacterized protein</fullName>
    </submittedName>
</protein>
<dbReference type="EMBL" id="KN831791">
    <property type="protein sequence ID" value="KIM38334.1"/>
    <property type="molecule type" value="Genomic_DNA"/>
</dbReference>
<evidence type="ECO:0000313" key="2">
    <source>
        <dbReference type="EMBL" id="KIM38334.1"/>
    </source>
</evidence>
<feature type="signal peptide" evidence="1">
    <location>
        <begin position="1"/>
        <end position="32"/>
    </location>
</feature>
<gene>
    <name evidence="2" type="ORF">M413DRAFT_30178</name>
</gene>
<feature type="chain" id="PRO_5002162210" evidence="1">
    <location>
        <begin position="33"/>
        <end position="112"/>
    </location>
</feature>
<name>A0A0C3C225_HEBCY</name>
<dbReference type="Proteomes" id="UP000053424">
    <property type="component" value="Unassembled WGS sequence"/>
</dbReference>
<evidence type="ECO:0000256" key="1">
    <source>
        <dbReference type="SAM" id="SignalP"/>
    </source>
</evidence>
<keyword evidence="3" id="KW-1185">Reference proteome</keyword>
<accession>A0A0C3C225</accession>